<dbReference type="Proteomes" id="UP000561011">
    <property type="component" value="Unassembled WGS sequence"/>
</dbReference>
<evidence type="ECO:0000259" key="2">
    <source>
        <dbReference type="Pfam" id="PF01243"/>
    </source>
</evidence>
<proteinExistence type="predicted"/>
<evidence type="ECO:0000313" key="3">
    <source>
        <dbReference type="EMBL" id="NYS92059.1"/>
    </source>
</evidence>
<dbReference type="RefSeq" id="WP_162246154.1">
    <property type="nucleotide sequence ID" value="NZ_JACBYE010000001.1"/>
</dbReference>
<dbReference type="GO" id="GO:0005829">
    <property type="term" value="C:cytosol"/>
    <property type="evidence" value="ECO:0007669"/>
    <property type="project" value="TreeGrafter"/>
</dbReference>
<reference evidence="3 4" key="1">
    <citation type="submission" date="2020-07" db="EMBL/GenBank/DDBJ databases">
        <title>MOT database genomes.</title>
        <authorList>
            <person name="Joseph S."/>
            <person name="Aduse-Opoku J."/>
            <person name="Hashim A."/>
            <person name="Wade W."/>
            <person name="Curtis M."/>
        </authorList>
    </citation>
    <scope>NUCLEOTIDE SEQUENCE [LARGE SCALE GENOMIC DNA]</scope>
    <source>
        <strain evidence="3 4">DSM 100099</strain>
    </source>
</reference>
<dbReference type="AlphaFoldDB" id="A0A853EN74"/>
<organism evidence="3 4">
    <name type="scientific">Sanguibacter inulinus</name>
    <dbReference type="NCBI Taxonomy" id="60922"/>
    <lineage>
        <taxon>Bacteria</taxon>
        <taxon>Bacillati</taxon>
        <taxon>Actinomycetota</taxon>
        <taxon>Actinomycetes</taxon>
        <taxon>Micrococcales</taxon>
        <taxon>Sanguibacteraceae</taxon>
        <taxon>Sanguibacter</taxon>
    </lineage>
</organism>
<dbReference type="GO" id="GO:0016627">
    <property type="term" value="F:oxidoreductase activity, acting on the CH-CH group of donors"/>
    <property type="evidence" value="ECO:0007669"/>
    <property type="project" value="TreeGrafter"/>
</dbReference>
<comment type="caution">
    <text evidence="3">The sequence shown here is derived from an EMBL/GenBank/DDBJ whole genome shotgun (WGS) entry which is preliminary data.</text>
</comment>
<name>A0A853EN74_9MICO</name>
<dbReference type="InterPro" id="IPR011576">
    <property type="entry name" value="Pyridox_Oxase_N"/>
</dbReference>
<dbReference type="SUPFAM" id="SSF50475">
    <property type="entry name" value="FMN-binding split barrel"/>
    <property type="match status" value="1"/>
</dbReference>
<accession>A0A853EN74</accession>
<dbReference type="EMBL" id="JACBYE010000001">
    <property type="protein sequence ID" value="NYS92059.1"/>
    <property type="molecule type" value="Genomic_DNA"/>
</dbReference>
<dbReference type="InterPro" id="IPR052019">
    <property type="entry name" value="F420H2_bilvrd_red/Heme_oxyg"/>
</dbReference>
<dbReference type="InterPro" id="IPR012349">
    <property type="entry name" value="Split_barrel_FMN-bd"/>
</dbReference>
<dbReference type="PANTHER" id="PTHR35176:SF6">
    <property type="entry name" value="HEME OXYGENASE HI_0854-RELATED"/>
    <property type="match status" value="1"/>
</dbReference>
<protein>
    <submittedName>
        <fullName evidence="3">Pyridoxamine 5'-phosphate oxidase family protein</fullName>
    </submittedName>
</protein>
<dbReference type="Pfam" id="PF01243">
    <property type="entry name" value="PNPOx_N"/>
    <property type="match status" value="1"/>
</dbReference>
<dbReference type="PANTHER" id="PTHR35176">
    <property type="entry name" value="HEME OXYGENASE HI_0854-RELATED"/>
    <property type="match status" value="1"/>
</dbReference>
<keyword evidence="1" id="KW-0560">Oxidoreductase</keyword>
<evidence type="ECO:0000313" key="4">
    <source>
        <dbReference type="Proteomes" id="UP000561011"/>
    </source>
</evidence>
<keyword evidence="4" id="KW-1185">Reference proteome</keyword>
<gene>
    <name evidence="3" type="ORF">HZZ10_00695</name>
</gene>
<dbReference type="GO" id="GO:0070967">
    <property type="term" value="F:coenzyme F420 binding"/>
    <property type="evidence" value="ECO:0007669"/>
    <property type="project" value="TreeGrafter"/>
</dbReference>
<feature type="domain" description="Pyridoxamine 5'-phosphate oxidase N-terminal" evidence="2">
    <location>
        <begin position="5"/>
        <end position="120"/>
    </location>
</feature>
<dbReference type="Gene3D" id="2.30.110.10">
    <property type="entry name" value="Electron Transport, Fmn-binding Protein, Chain A"/>
    <property type="match status" value="1"/>
</dbReference>
<evidence type="ECO:0000256" key="1">
    <source>
        <dbReference type="ARBA" id="ARBA00023002"/>
    </source>
</evidence>
<sequence>MHRDDLLDQSLHLWLSANRPDGPPHTTPVWFVHVQGDLWLSITTGSRKASLLRRDPRVSVAIAGTEPDGGLVGQGTAELVDVGARPDVVASLAAKYGWDAADPATDGARVLVRVTVDRWLLEPR</sequence>